<sequence length="529" mass="56323">MEGWIVVTGIVILYLVVVLAVGLRASRGESATLEGYVAGGRNVGIIVLFFILGAEIFSSFTFLGAPGAAYNAGVPALYILAYLSMALIMWWFIGPRIAALGRRYGYISQAGLISDRFQSKGMSVTMAIMSVLALVPYLTIQITGVGLLFSFATEGKVPFWLGSLLAFGVVTAYVFASGLKGIGWTNLLQGVLMVVVAWVMGLTIVYQLFGSPAEMFTQIEINYPEFLSMPGAGAAWSWTKFGSAILLSVLGFIMWPHVFMKSYSADSSQSIKRTVVFYPLYALLVIPILFIGFAGIIGIGPGELERPDQVLLQMAVYVANLHPVVLGIMLAGAIAAAMSTGANLAHTAASVVVKDLVLPLKTNLPDRSAVKLSRWLVVLISLVAYIFSLVNSATLVELFLMSYGIVVQFLPLTYATLYWKRANRAGAFAGTAAGLAVMVFFHFSKITDIEPGIMGLIANTIVLIAVSLATPAMPEEHTAKFTASCEELATAGVAQAAGVQNAPLADAAPEPEAAPQPVHRSRLAGENAL</sequence>
<keyword evidence="3" id="KW-0813">Transport</keyword>
<evidence type="ECO:0000256" key="8">
    <source>
        <dbReference type="SAM" id="MobiDB-lite"/>
    </source>
</evidence>
<keyword evidence="11" id="KW-1185">Reference proteome</keyword>
<feature type="transmembrane region" description="Helical" evidence="9">
    <location>
        <begin position="43"/>
        <end position="63"/>
    </location>
</feature>
<evidence type="ECO:0000256" key="3">
    <source>
        <dbReference type="ARBA" id="ARBA00022448"/>
    </source>
</evidence>
<feature type="transmembrane region" description="Helical" evidence="9">
    <location>
        <begin position="126"/>
        <end position="151"/>
    </location>
</feature>
<feature type="region of interest" description="Disordered" evidence="8">
    <location>
        <begin position="507"/>
        <end position="529"/>
    </location>
</feature>
<name>A0ABV6PAJ2_9MICC</name>
<feature type="transmembrane region" description="Helical" evidence="9">
    <location>
        <begin position="75"/>
        <end position="93"/>
    </location>
</feature>
<dbReference type="Pfam" id="PF00474">
    <property type="entry name" value="SSF"/>
    <property type="match status" value="1"/>
</dbReference>
<feature type="transmembrane region" description="Helical" evidence="9">
    <location>
        <begin position="6"/>
        <end position="23"/>
    </location>
</feature>
<dbReference type="Gene3D" id="1.20.1730.10">
    <property type="entry name" value="Sodium/glucose cotransporter"/>
    <property type="match status" value="1"/>
</dbReference>
<dbReference type="PANTHER" id="PTHR48086:SF8">
    <property type="entry name" value="MONOCARBOXYLIC ACID PERMEASE"/>
    <property type="match status" value="1"/>
</dbReference>
<feature type="transmembrane region" description="Helical" evidence="9">
    <location>
        <begin position="157"/>
        <end position="175"/>
    </location>
</feature>
<feature type="transmembrane region" description="Helical" evidence="9">
    <location>
        <begin position="449"/>
        <end position="470"/>
    </location>
</feature>
<feature type="transmembrane region" description="Helical" evidence="9">
    <location>
        <begin position="311"/>
        <end position="337"/>
    </location>
</feature>
<keyword evidence="4 9" id="KW-0812">Transmembrane</keyword>
<dbReference type="PANTHER" id="PTHR48086">
    <property type="entry name" value="SODIUM/PROLINE SYMPORTER-RELATED"/>
    <property type="match status" value="1"/>
</dbReference>
<feature type="transmembrane region" description="Helical" evidence="9">
    <location>
        <begin position="235"/>
        <end position="255"/>
    </location>
</feature>
<evidence type="ECO:0000313" key="11">
    <source>
        <dbReference type="Proteomes" id="UP001589862"/>
    </source>
</evidence>
<feature type="transmembrane region" description="Helical" evidence="9">
    <location>
        <begin position="375"/>
        <end position="394"/>
    </location>
</feature>
<evidence type="ECO:0000256" key="9">
    <source>
        <dbReference type="SAM" id="Phobius"/>
    </source>
</evidence>
<organism evidence="10 11">
    <name type="scientific">Micrococcoides hystricis</name>
    <dbReference type="NCBI Taxonomy" id="1572761"/>
    <lineage>
        <taxon>Bacteria</taxon>
        <taxon>Bacillati</taxon>
        <taxon>Actinomycetota</taxon>
        <taxon>Actinomycetes</taxon>
        <taxon>Micrococcales</taxon>
        <taxon>Micrococcaceae</taxon>
        <taxon>Micrococcoides</taxon>
    </lineage>
</organism>
<dbReference type="InterPro" id="IPR001734">
    <property type="entry name" value="Na/solute_symporter"/>
</dbReference>
<reference evidence="10 11" key="1">
    <citation type="submission" date="2024-09" db="EMBL/GenBank/DDBJ databases">
        <authorList>
            <person name="Sun Q."/>
            <person name="Mori K."/>
        </authorList>
    </citation>
    <scope>NUCLEOTIDE SEQUENCE [LARGE SCALE GENOMIC DNA]</scope>
    <source>
        <strain evidence="10 11">NCAIM B.02604</strain>
    </source>
</reference>
<dbReference type="Proteomes" id="UP001589862">
    <property type="component" value="Unassembled WGS sequence"/>
</dbReference>
<dbReference type="RefSeq" id="WP_377459075.1">
    <property type="nucleotide sequence ID" value="NZ_JBHLUB010000029.1"/>
</dbReference>
<protein>
    <submittedName>
        <fullName evidence="10">Sodium:solute symporter</fullName>
    </submittedName>
</protein>
<evidence type="ECO:0000256" key="6">
    <source>
        <dbReference type="ARBA" id="ARBA00023136"/>
    </source>
</evidence>
<proteinExistence type="inferred from homology"/>
<dbReference type="CDD" id="cd10322">
    <property type="entry name" value="SLC5sbd"/>
    <property type="match status" value="1"/>
</dbReference>
<dbReference type="InterPro" id="IPR038377">
    <property type="entry name" value="Na/Glc_symporter_sf"/>
</dbReference>
<evidence type="ECO:0000256" key="2">
    <source>
        <dbReference type="ARBA" id="ARBA00006434"/>
    </source>
</evidence>
<gene>
    <name evidence="10" type="ORF">ACFFFR_07025</name>
</gene>
<feature type="transmembrane region" description="Helical" evidence="9">
    <location>
        <begin position="276"/>
        <end position="299"/>
    </location>
</feature>
<dbReference type="EMBL" id="JBHLUB010000029">
    <property type="protein sequence ID" value="MFC0582133.1"/>
    <property type="molecule type" value="Genomic_DNA"/>
</dbReference>
<evidence type="ECO:0000256" key="4">
    <source>
        <dbReference type="ARBA" id="ARBA00022692"/>
    </source>
</evidence>
<comment type="similarity">
    <text evidence="2 7">Belongs to the sodium:solute symporter (SSF) (TC 2.A.21) family.</text>
</comment>
<comment type="subcellular location">
    <subcellularLocation>
        <location evidence="1">Membrane</location>
        <topology evidence="1">Multi-pass membrane protein</topology>
    </subcellularLocation>
</comment>
<feature type="transmembrane region" description="Helical" evidence="9">
    <location>
        <begin position="187"/>
        <end position="209"/>
    </location>
</feature>
<evidence type="ECO:0000256" key="1">
    <source>
        <dbReference type="ARBA" id="ARBA00004141"/>
    </source>
</evidence>
<dbReference type="InterPro" id="IPR050277">
    <property type="entry name" value="Sodium:Solute_Symporter"/>
</dbReference>
<keyword evidence="5 9" id="KW-1133">Transmembrane helix</keyword>
<comment type="caution">
    <text evidence="10">The sequence shown here is derived from an EMBL/GenBank/DDBJ whole genome shotgun (WGS) entry which is preliminary data.</text>
</comment>
<dbReference type="PROSITE" id="PS50283">
    <property type="entry name" value="NA_SOLUT_SYMP_3"/>
    <property type="match status" value="1"/>
</dbReference>
<feature type="compositionally biased region" description="Low complexity" evidence="8">
    <location>
        <begin position="507"/>
        <end position="517"/>
    </location>
</feature>
<evidence type="ECO:0000256" key="7">
    <source>
        <dbReference type="RuleBase" id="RU362091"/>
    </source>
</evidence>
<keyword evidence="6 9" id="KW-0472">Membrane</keyword>
<evidence type="ECO:0000256" key="5">
    <source>
        <dbReference type="ARBA" id="ARBA00022989"/>
    </source>
</evidence>
<feature type="transmembrane region" description="Helical" evidence="9">
    <location>
        <begin position="400"/>
        <end position="419"/>
    </location>
</feature>
<feature type="transmembrane region" description="Helical" evidence="9">
    <location>
        <begin position="426"/>
        <end position="443"/>
    </location>
</feature>
<accession>A0ABV6PAJ2</accession>
<evidence type="ECO:0000313" key="10">
    <source>
        <dbReference type="EMBL" id="MFC0582133.1"/>
    </source>
</evidence>